<dbReference type="PANTHER" id="PTHR43625:SF40">
    <property type="entry name" value="ALDO-KETO REDUCTASE YAKC [NADP(+)]"/>
    <property type="match status" value="1"/>
</dbReference>
<comment type="caution">
    <text evidence="3">The sequence shown here is derived from an EMBL/GenBank/DDBJ whole genome shotgun (WGS) entry which is preliminary data.</text>
</comment>
<proteinExistence type="predicted"/>
<accession>A0ABP9Q466</accession>
<dbReference type="RefSeq" id="WP_185064104.1">
    <property type="nucleotide sequence ID" value="NZ_BAABJP010000010.1"/>
</dbReference>
<evidence type="ECO:0000256" key="1">
    <source>
        <dbReference type="ARBA" id="ARBA00023002"/>
    </source>
</evidence>
<dbReference type="Proteomes" id="UP001428817">
    <property type="component" value="Unassembled WGS sequence"/>
</dbReference>
<dbReference type="InterPro" id="IPR023210">
    <property type="entry name" value="NADP_OxRdtase_dom"/>
</dbReference>
<dbReference type="EMBL" id="BAABJP010000010">
    <property type="protein sequence ID" value="GAA5156006.1"/>
    <property type="molecule type" value="Genomic_DNA"/>
</dbReference>
<keyword evidence="1" id="KW-0560">Oxidoreductase</keyword>
<protein>
    <submittedName>
        <fullName evidence="3">Aldo/keto reductase</fullName>
    </submittedName>
</protein>
<sequence>MKETNLGQAGPTVSALGLGCMGMSYAYGPVNDAESTQLLRRAVDLGVTFFDTADLYGFGHNERLVGAGLAPVRDRVVVATKFGITRGPDSDWNKPSPADGRPEYVRACIDASLDRLGFDHVDLYYQHRADPNVPIEETVGAMADLVRAGKVRHLGLSEAAPETIRRAHAVHPITAVQTEWSLFARDIEEGVVDTCRELGIGIVPYSPLGRGMLTGTVNNLDDLAENDYRRLLHWWRPENLATNQRLVDVVRAAATNHGATPGQVALAWVLTKRRDLPAGVVPIPGTKRERYLVENLRALSVELTDAELAELDALRPAGARTVNEGETNRHTAAPR</sequence>
<dbReference type="PANTHER" id="PTHR43625">
    <property type="entry name" value="AFLATOXIN B1 ALDEHYDE REDUCTASE"/>
    <property type="match status" value="1"/>
</dbReference>
<dbReference type="InterPro" id="IPR036812">
    <property type="entry name" value="NAD(P)_OxRdtase_dom_sf"/>
</dbReference>
<evidence type="ECO:0000313" key="3">
    <source>
        <dbReference type="EMBL" id="GAA5156006.1"/>
    </source>
</evidence>
<keyword evidence="4" id="KW-1185">Reference proteome</keyword>
<evidence type="ECO:0000259" key="2">
    <source>
        <dbReference type="Pfam" id="PF00248"/>
    </source>
</evidence>
<evidence type="ECO:0000313" key="4">
    <source>
        <dbReference type="Proteomes" id="UP001428817"/>
    </source>
</evidence>
<dbReference type="CDD" id="cd19076">
    <property type="entry name" value="AKR_AKR13A_13D"/>
    <property type="match status" value="1"/>
</dbReference>
<feature type="domain" description="NADP-dependent oxidoreductase" evidence="2">
    <location>
        <begin position="16"/>
        <end position="314"/>
    </location>
</feature>
<dbReference type="SUPFAM" id="SSF51430">
    <property type="entry name" value="NAD(P)-linked oxidoreductase"/>
    <property type="match status" value="1"/>
</dbReference>
<gene>
    <name evidence="3" type="ORF">GCM10023321_30770</name>
</gene>
<dbReference type="Gene3D" id="3.20.20.100">
    <property type="entry name" value="NADP-dependent oxidoreductase domain"/>
    <property type="match status" value="1"/>
</dbReference>
<dbReference type="InterPro" id="IPR050791">
    <property type="entry name" value="Aldo-Keto_reductase"/>
</dbReference>
<name>A0ABP9Q466_9PSEU</name>
<dbReference type="PROSITE" id="PS51257">
    <property type="entry name" value="PROKAR_LIPOPROTEIN"/>
    <property type="match status" value="1"/>
</dbReference>
<organism evidence="3 4">
    <name type="scientific">Pseudonocardia eucalypti</name>
    <dbReference type="NCBI Taxonomy" id="648755"/>
    <lineage>
        <taxon>Bacteria</taxon>
        <taxon>Bacillati</taxon>
        <taxon>Actinomycetota</taxon>
        <taxon>Actinomycetes</taxon>
        <taxon>Pseudonocardiales</taxon>
        <taxon>Pseudonocardiaceae</taxon>
        <taxon>Pseudonocardia</taxon>
    </lineage>
</organism>
<reference evidence="4" key="1">
    <citation type="journal article" date="2019" name="Int. J. Syst. Evol. Microbiol.">
        <title>The Global Catalogue of Microorganisms (GCM) 10K type strain sequencing project: providing services to taxonomists for standard genome sequencing and annotation.</title>
        <authorList>
            <consortium name="The Broad Institute Genomics Platform"/>
            <consortium name="The Broad Institute Genome Sequencing Center for Infectious Disease"/>
            <person name="Wu L."/>
            <person name="Ma J."/>
        </authorList>
    </citation>
    <scope>NUCLEOTIDE SEQUENCE [LARGE SCALE GENOMIC DNA]</scope>
    <source>
        <strain evidence="4">JCM 18303</strain>
    </source>
</reference>
<dbReference type="Pfam" id="PF00248">
    <property type="entry name" value="Aldo_ket_red"/>
    <property type="match status" value="1"/>
</dbReference>